<dbReference type="Gene3D" id="1.10.260.40">
    <property type="entry name" value="lambda repressor-like DNA-binding domains"/>
    <property type="match status" value="1"/>
</dbReference>
<reference evidence="2" key="1">
    <citation type="submission" date="2020-01" db="EMBL/GenBank/DDBJ databases">
        <title>First Reported Case and Whole Genome of Weissella confusa in an Equid.</title>
        <authorList>
            <person name="Little S.V."/>
            <person name="Lawhon S.D."/>
        </authorList>
    </citation>
    <scope>NUCLEOTIDE SEQUENCE</scope>
    <source>
        <strain evidence="2">718955</strain>
    </source>
</reference>
<dbReference type="SUPFAM" id="SSF47413">
    <property type="entry name" value="lambda repressor-like DNA-binding domains"/>
    <property type="match status" value="1"/>
</dbReference>
<comment type="caution">
    <text evidence="2">The sequence shown here is derived from an EMBL/GenBank/DDBJ whole genome shotgun (WGS) entry which is preliminary data.</text>
</comment>
<dbReference type="SMART" id="SM00530">
    <property type="entry name" value="HTH_XRE"/>
    <property type="match status" value="1"/>
</dbReference>
<gene>
    <name evidence="2" type="ORF">GTU77_07645</name>
</gene>
<dbReference type="InterPro" id="IPR010982">
    <property type="entry name" value="Lambda_DNA-bd_dom_sf"/>
</dbReference>
<dbReference type="AlphaFoldDB" id="A0AAJ3DC47"/>
<dbReference type="Proteomes" id="UP000719917">
    <property type="component" value="Unassembled WGS sequence"/>
</dbReference>
<name>A0AAJ3DC47_WEICO</name>
<dbReference type="CDD" id="cd00093">
    <property type="entry name" value="HTH_XRE"/>
    <property type="match status" value="1"/>
</dbReference>
<protein>
    <recommendedName>
        <fullName evidence="1">HTH cro/C1-type domain-containing protein</fullName>
    </recommendedName>
</protein>
<dbReference type="PROSITE" id="PS50943">
    <property type="entry name" value="HTH_CROC1"/>
    <property type="match status" value="1"/>
</dbReference>
<proteinExistence type="predicted"/>
<dbReference type="InterPro" id="IPR001387">
    <property type="entry name" value="Cro/C1-type_HTH"/>
</dbReference>
<dbReference type="EMBL" id="JAAAMQ010000018">
    <property type="protein sequence ID" value="NBA12088.1"/>
    <property type="molecule type" value="Genomic_DNA"/>
</dbReference>
<accession>A0AAJ3DC47</accession>
<evidence type="ECO:0000313" key="3">
    <source>
        <dbReference type="Proteomes" id="UP000719917"/>
    </source>
</evidence>
<evidence type="ECO:0000313" key="2">
    <source>
        <dbReference type="EMBL" id="NBA12088.1"/>
    </source>
</evidence>
<dbReference type="GO" id="GO:0003677">
    <property type="term" value="F:DNA binding"/>
    <property type="evidence" value="ECO:0007669"/>
    <property type="project" value="InterPro"/>
</dbReference>
<evidence type="ECO:0000259" key="1">
    <source>
        <dbReference type="PROSITE" id="PS50943"/>
    </source>
</evidence>
<sequence length="150" mass="16381">MGDNLTIKVNTGFGAATIIAELMEHFGATQQDFAGRIGVSQKYLSNVLNFKAFISPKIANRIQMVTGTPAQMLLNADVSYKLENLSEDAENVDPELFLKPYGSNEADEASSMNMNRKAFVEAEAKAMGIIPADMPPFETVDDLVNFLQQA</sequence>
<dbReference type="RefSeq" id="WP_135798317.1">
    <property type="nucleotide sequence ID" value="NZ_CP027565.1"/>
</dbReference>
<organism evidence="2 3">
    <name type="scientific">Weissella confusa</name>
    <name type="common">Lactobacillus confusus</name>
    <dbReference type="NCBI Taxonomy" id="1583"/>
    <lineage>
        <taxon>Bacteria</taxon>
        <taxon>Bacillati</taxon>
        <taxon>Bacillota</taxon>
        <taxon>Bacilli</taxon>
        <taxon>Lactobacillales</taxon>
        <taxon>Lactobacillaceae</taxon>
        <taxon>Weissella</taxon>
    </lineage>
</organism>
<feature type="domain" description="HTH cro/C1-type" evidence="1">
    <location>
        <begin position="19"/>
        <end position="73"/>
    </location>
</feature>